<evidence type="ECO:0000256" key="1">
    <source>
        <dbReference type="ARBA" id="ARBA00002994"/>
    </source>
</evidence>
<name>A0ABT3CHX3_9MYCO</name>
<sequence>MTDDTSGRVRLETDGPLARIVLDRPHKRNALNTHMLTELDDRLATVADSAEVRVVVVQAEGSVFCAGADTAEFAGLASETIRGRWTRLGQRVFGALADLPQTTVAALHGSAFGGGLELALHCDFRVAAPQIGLGLPEATLGTTPGWSGVSRVLGIAGPAAARMLALTGRTFSAQDALRLGIVDVIALTAESGVQQLVDDLLHTTPIAQSILKQALAHHSAPAVAGLLDSLAGAYLAEAGETIPTTTFRRSHS</sequence>
<dbReference type="Gene3D" id="3.90.226.10">
    <property type="entry name" value="2-enoyl-CoA Hydratase, Chain A, domain 1"/>
    <property type="match status" value="1"/>
</dbReference>
<proteinExistence type="inferred from homology"/>
<evidence type="ECO:0000256" key="5">
    <source>
        <dbReference type="ARBA" id="ARBA00023709"/>
    </source>
</evidence>
<dbReference type="SUPFAM" id="SSF52096">
    <property type="entry name" value="ClpP/crotonase"/>
    <property type="match status" value="1"/>
</dbReference>
<keyword evidence="3" id="KW-0276">Fatty acid metabolism</keyword>
<dbReference type="PROSITE" id="PS00166">
    <property type="entry name" value="ENOYL_COA_HYDRATASE"/>
    <property type="match status" value="1"/>
</dbReference>
<dbReference type="Pfam" id="PF00378">
    <property type="entry name" value="ECH_1"/>
    <property type="match status" value="1"/>
</dbReference>
<comment type="catalytic activity">
    <reaction evidence="5">
        <text>a (3S)-3-hydroxyacyl-CoA = a (2E)-enoyl-CoA + H2O</text>
        <dbReference type="Rhea" id="RHEA:16105"/>
        <dbReference type="ChEBI" id="CHEBI:15377"/>
        <dbReference type="ChEBI" id="CHEBI:57318"/>
        <dbReference type="ChEBI" id="CHEBI:58856"/>
        <dbReference type="EC" id="4.2.1.17"/>
    </reaction>
</comment>
<gene>
    <name evidence="8" type="ORF">H7J73_23790</name>
</gene>
<comment type="catalytic activity">
    <reaction evidence="6">
        <text>a 4-saturated-(3S)-3-hydroxyacyl-CoA = a (3E)-enoyl-CoA + H2O</text>
        <dbReference type="Rhea" id="RHEA:20724"/>
        <dbReference type="ChEBI" id="CHEBI:15377"/>
        <dbReference type="ChEBI" id="CHEBI:58521"/>
        <dbReference type="ChEBI" id="CHEBI:137480"/>
        <dbReference type="EC" id="4.2.1.17"/>
    </reaction>
</comment>
<evidence type="ECO:0000313" key="9">
    <source>
        <dbReference type="Proteomes" id="UP001526201"/>
    </source>
</evidence>
<comment type="function">
    <text evidence="1">Could possibly oxidize fatty acids using specific components.</text>
</comment>
<accession>A0ABT3CHX3</accession>
<keyword evidence="4" id="KW-0443">Lipid metabolism</keyword>
<evidence type="ECO:0000256" key="7">
    <source>
        <dbReference type="RuleBase" id="RU003707"/>
    </source>
</evidence>
<dbReference type="InterPro" id="IPR001753">
    <property type="entry name" value="Enoyl-CoA_hydra/iso"/>
</dbReference>
<evidence type="ECO:0000256" key="4">
    <source>
        <dbReference type="ARBA" id="ARBA00023098"/>
    </source>
</evidence>
<dbReference type="PANTHER" id="PTHR11941">
    <property type="entry name" value="ENOYL-COA HYDRATASE-RELATED"/>
    <property type="match status" value="1"/>
</dbReference>
<comment type="similarity">
    <text evidence="2 7">Belongs to the enoyl-CoA hydratase/isomerase family.</text>
</comment>
<comment type="caution">
    <text evidence="8">The sequence shown here is derived from an EMBL/GenBank/DDBJ whole genome shotgun (WGS) entry which is preliminary data.</text>
</comment>
<evidence type="ECO:0000256" key="6">
    <source>
        <dbReference type="ARBA" id="ARBA00023717"/>
    </source>
</evidence>
<evidence type="ECO:0000256" key="2">
    <source>
        <dbReference type="ARBA" id="ARBA00005254"/>
    </source>
</evidence>
<dbReference type="PANTHER" id="PTHR11941:SF54">
    <property type="entry name" value="ENOYL-COA HYDRATASE, MITOCHONDRIAL"/>
    <property type="match status" value="1"/>
</dbReference>
<dbReference type="InterPro" id="IPR029045">
    <property type="entry name" value="ClpP/crotonase-like_dom_sf"/>
</dbReference>
<evidence type="ECO:0000313" key="8">
    <source>
        <dbReference type="EMBL" id="MCV7229042.1"/>
    </source>
</evidence>
<evidence type="ECO:0000256" key="3">
    <source>
        <dbReference type="ARBA" id="ARBA00022832"/>
    </source>
</evidence>
<reference evidence="8 9" key="1">
    <citation type="journal article" date="2022" name="BMC Genomics">
        <title>Comparative genome analysis of mycobacteria focusing on tRNA and non-coding RNA.</title>
        <authorList>
            <person name="Behra P.R.K."/>
            <person name="Pettersson B.M.F."/>
            <person name="Ramesh M."/>
            <person name="Das S."/>
            <person name="Dasgupta S."/>
            <person name="Kirsebom L.A."/>
        </authorList>
    </citation>
    <scope>NUCLEOTIDE SEQUENCE [LARGE SCALE GENOMIC DNA]</scope>
    <source>
        <strain evidence="8 9">DSM 44078</strain>
    </source>
</reference>
<dbReference type="CDD" id="cd06558">
    <property type="entry name" value="crotonase-like"/>
    <property type="match status" value="1"/>
</dbReference>
<dbReference type="EMBL" id="JACKTY010000039">
    <property type="protein sequence ID" value="MCV7229042.1"/>
    <property type="molecule type" value="Genomic_DNA"/>
</dbReference>
<keyword evidence="9" id="KW-1185">Reference proteome</keyword>
<protein>
    <submittedName>
        <fullName evidence="8">Enoyl-CoA hydratase/isomerase family protein</fullName>
    </submittedName>
</protein>
<dbReference type="InterPro" id="IPR018376">
    <property type="entry name" value="Enoyl-CoA_hyd/isom_CS"/>
</dbReference>
<dbReference type="Proteomes" id="UP001526201">
    <property type="component" value="Unassembled WGS sequence"/>
</dbReference>
<organism evidence="8 9">
    <name type="scientific">Mycolicibacterium komossense</name>
    <dbReference type="NCBI Taxonomy" id="1779"/>
    <lineage>
        <taxon>Bacteria</taxon>
        <taxon>Bacillati</taxon>
        <taxon>Actinomycetota</taxon>
        <taxon>Actinomycetes</taxon>
        <taxon>Mycobacteriales</taxon>
        <taxon>Mycobacteriaceae</taxon>
        <taxon>Mycolicibacterium</taxon>
    </lineage>
</organism>